<dbReference type="InterPro" id="IPR036388">
    <property type="entry name" value="WH-like_DNA-bd_sf"/>
</dbReference>
<evidence type="ECO:0000313" key="3">
    <source>
        <dbReference type="Proteomes" id="UP000634476"/>
    </source>
</evidence>
<sequence>MTDERIRRESVSDQVFARLRDRILSGDPAPGTELTAERDLAG</sequence>
<dbReference type="SUPFAM" id="SSF46785">
    <property type="entry name" value="Winged helix' DNA-binding domain"/>
    <property type="match status" value="1"/>
</dbReference>
<dbReference type="AlphaFoldDB" id="A0A8J3WY89"/>
<feature type="region of interest" description="Disordered" evidence="1">
    <location>
        <begin position="22"/>
        <end position="42"/>
    </location>
</feature>
<proteinExistence type="predicted"/>
<evidence type="ECO:0000256" key="1">
    <source>
        <dbReference type="SAM" id="MobiDB-lite"/>
    </source>
</evidence>
<name>A0A8J3WY89_9ACTN</name>
<dbReference type="Gene3D" id="1.10.10.10">
    <property type="entry name" value="Winged helix-like DNA-binding domain superfamily/Winged helix DNA-binding domain"/>
    <property type="match status" value="1"/>
</dbReference>
<evidence type="ECO:0000313" key="2">
    <source>
        <dbReference type="EMBL" id="GII06100.1"/>
    </source>
</evidence>
<gene>
    <name evidence="2" type="ORF">Pta02_81080</name>
</gene>
<keyword evidence="3" id="KW-1185">Reference proteome</keyword>
<dbReference type="EMBL" id="BOOK01000096">
    <property type="protein sequence ID" value="GII06100.1"/>
    <property type="molecule type" value="Genomic_DNA"/>
</dbReference>
<accession>A0A8J3WY89</accession>
<reference evidence="2" key="1">
    <citation type="submission" date="2021-01" db="EMBL/GenBank/DDBJ databases">
        <title>Whole genome shotgun sequence of Planobispora takensis NBRC 109077.</title>
        <authorList>
            <person name="Komaki H."/>
            <person name="Tamura T."/>
        </authorList>
    </citation>
    <scope>NUCLEOTIDE SEQUENCE</scope>
    <source>
        <strain evidence="2">NBRC 109077</strain>
    </source>
</reference>
<comment type="caution">
    <text evidence="2">The sequence shown here is derived from an EMBL/GenBank/DDBJ whole genome shotgun (WGS) entry which is preliminary data.</text>
</comment>
<dbReference type="InterPro" id="IPR036390">
    <property type="entry name" value="WH_DNA-bd_sf"/>
</dbReference>
<dbReference type="Proteomes" id="UP000634476">
    <property type="component" value="Unassembled WGS sequence"/>
</dbReference>
<dbReference type="RefSeq" id="WP_203880295.1">
    <property type="nucleotide sequence ID" value="NZ_BOOK01000096.1"/>
</dbReference>
<organism evidence="2 3">
    <name type="scientific">Planobispora takensis</name>
    <dbReference type="NCBI Taxonomy" id="1367882"/>
    <lineage>
        <taxon>Bacteria</taxon>
        <taxon>Bacillati</taxon>
        <taxon>Actinomycetota</taxon>
        <taxon>Actinomycetes</taxon>
        <taxon>Streptosporangiales</taxon>
        <taxon>Streptosporangiaceae</taxon>
        <taxon>Planobispora</taxon>
    </lineage>
</organism>
<protein>
    <submittedName>
        <fullName evidence="2">Uncharacterized protein</fullName>
    </submittedName>
</protein>